<sequence>MNSFNYSKLNLIVFLTIFILCFQLVKNALSELPASITNENNNEENKIIVKRSHRTSLGNHTRHIDGRPNSTTVERAGTGPEGFGKK</sequence>
<evidence type="ECO:0000313" key="3">
    <source>
        <dbReference type="Proteomes" id="UP000046392"/>
    </source>
</evidence>
<keyword evidence="2" id="KW-0732">Signal</keyword>
<evidence type="ECO:0000256" key="1">
    <source>
        <dbReference type="SAM" id="MobiDB-lite"/>
    </source>
</evidence>
<protein>
    <submittedName>
        <fullName evidence="4">CLAVATA3/ESR-like protein</fullName>
    </submittedName>
</protein>
<name>A0A0N5BEH6_STREA</name>
<reference evidence="4" key="1">
    <citation type="submission" date="2017-02" db="UniProtKB">
        <authorList>
            <consortium name="WormBaseParasite"/>
        </authorList>
    </citation>
    <scope>IDENTIFICATION</scope>
</reference>
<evidence type="ECO:0000256" key="2">
    <source>
        <dbReference type="SAM" id="SignalP"/>
    </source>
</evidence>
<feature type="chain" id="PRO_5005894250" evidence="2">
    <location>
        <begin position="31"/>
        <end position="86"/>
    </location>
</feature>
<keyword evidence="3" id="KW-1185">Reference proteome</keyword>
<accession>A0A0N5BEH6</accession>
<proteinExistence type="predicted"/>
<dbReference type="WBParaSite" id="SPAL_0000440100.1">
    <property type="protein sequence ID" value="SPAL_0000440100.1"/>
    <property type="gene ID" value="SPAL_0000440100"/>
</dbReference>
<evidence type="ECO:0000313" key="4">
    <source>
        <dbReference type="WBParaSite" id="SPAL_0000440100.1"/>
    </source>
</evidence>
<feature type="region of interest" description="Disordered" evidence="1">
    <location>
        <begin position="53"/>
        <end position="86"/>
    </location>
</feature>
<dbReference type="Proteomes" id="UP000046392">
    <property type="component" value="Unplaced"/>
</dbReference>
<organism evidence="3 4">
    <name type="scientific">Strongyloides papillosus</name>
    <name type="common">Intestinal threadworm</name>
    <dbReference type="NCBI Taxonomy" id="174720"/>
    <lineage>
        <taxon>Eukaryota</taxon>
        <taxon>Metazoa</taxon>
        <taxon>Ecdysozoa</taxon>
        <taxon>Nematoda</taxon>
        <taxon>Chromadorea</taxon>
        <taxon>Rhabditida</taxon>
        <taxon>Tylenchina</taxon>
        <taxon>Panagrolaimomorpha</taxon>
        <taxon>Strongyloidoidea</taxon>
        <taxon>Strongyloididae</taxon>
        <taxon>Strongyloides</taxon>
    </lineage>
</organism>
<feature type="signal peptide" evidence="2">
    <location>
        <begin position="1"/>
        <end position="30"/>
    </location>
</feature>
<dbReference type="AlphaFoldDB" id="A0A0N5BEH6"/>